<dbReference type="PANTHER" id="PTHR12143">
    <property type="entry name" value="PEPTIDE N-GLYCANASE PNGASE -RELATED"/>
    <property type="match status" value="1"/>
</dbReference>
<comment type="cofactor">
    <cofactor evidence="1">
        <name>Ca(2+)</name>
        <dbReference type="ChEBI" id="CHEBI:29108"/>
    </cofactor>
</comment>
<keyword evidence="7" id="KW-0378">Hydrolase</keyword>
<proteinExistence type="predicted"/>
<dbReference type="InterPro" id="IPR008928">
    <property type="entry name" value="6-hairpin_glycosidase_sf"/>
</dbReference>
<dbReference type="GO" id="GO:0005829">
    <property type="term" value="C:cytosol"/>
    <property type="evidence" value="ECO:0007669"/>
    <property type="project" value="TreeGrafter"/>
</dbReference>
<dbReference type="GO" id="GO:0030246">
    <property type="term" value="F:carbohydrate binding"/>
    <property type="evidence" value="ECO:0007669"/>
    <property type="project" value="InterPro"/>
</dbReference>
<dbReference type="NCBIfam" id="TIGR01180">
    <property type="entry name" value="aman2_put"/>
    <property type="match status" value="1"/>
</dbReference>
<dbReference type="Gene3D" id="1.20.1610.10">
    <property type="entry name" value="alpha-1,2-mannosidases domains"/>
    <property type="match status" value="1"/>
</dbReference>
<dbReference type="Gene3D" id="3.30.2080.10">
    <property type="entry name" value="GH92 mannosidase domain"/>
    <property type="match status" value="1"/>
</dbReference>
<comment type="subunit">
    <text evidence="2">Monomer.</text>
</comment>
<evidence type="ECO:0000259" key="5">
    <source>
        <dbReference type="Pfam" id="PF07971"/>
    </source>
</evidence>
<dbReference type="OrthoDB" id="9762711at2"/>
<dbReference type="InterPro" id="IPR041371">
    <property type="entry name" value="GH92_N"/>
</dbReference>
<dbReference type="AlphaFoldDB" id="A0A415GPL8"/>
<dbReference type="FunFam" id="3.30.2080.10:FF:000001">
    <property type="entry name" value="Alpha-1,2-mannosidase subfamily"/>
    <property type="match status" value="1"/>
</dbReference>
<comment type="caution">
    <text evidence="7">The sequence shown here is derived from an EMBL/GenBank/DDBJ whole genome shotgun (WGS) entry which is preliminary data.</text>
</comment>
<feature type="domain" description="Glycosyl hydrolase family 92 N-terminal" evidence="6">
    <location>
        <begin position="34"/>
        <end position="218"/>
    </location>
</feature>
<feature type="chain" id="PRO_5019534838" evidence="4">
    <location>
        <begin position="26"/>
        <end position="723"/>
    </location>
</feature>
<evidence type="ECO:0000313" key="8">
    <source>
        <dbReference type="Proteomes" id="UP000286598"/>
    </source>
</evidence>
<dbReference type="InterPro" id="IPR050883">
    <property type="entry name" value="PNGase"/>
</dbReference>
<evidence type="ECO:0000259" key="6">
    <source>
        <dbReference type="Pfam" id="PF17678"/>
    </source>
</evidence>
<dbReference type="Pfam" id="PF17678">
    <property type="entry name" value="Glyco_hydro_92N"/>
    <property type="match status" value="1"/>
</dbReference>
<dbReference type="InterPro" id="IPR005887">
    <property type="entry name" value="GH92_a_mannosidase_put"/>
</dbReference>
<evidence type="ECO:0000256" key="2">
    <source>
        <dbReference type="ARBA" id="ARBA00011245"/>
    </source>
</evidence>
<feature type="domain" description="Glycosyl hydrolase family 92" evidence="5">
    <location>
        <begin position="248"/>
        <end position="710"/>
    </location>
</feature>
<gene>
    <name evidence="7" type="ORF">DW060_03840</name>
</gene>
<evidence type="ECO:0000256" key="3">
    <source>
        <dbReference type="ARBA" id="ARBA00022837"/>
    </source>
</evidence>
<evidence type="ECO:0000256" key="1">
    <source>
        <dbReference type="ARBA" id="ARBA00001913"/>
    </source>
</evidence>
<dbReference type="Proteomes" id="UP000286598">
    <property type="component" value="Unassembled WGS sequence"/>
</dbReference>
<dbReference type="GO" id="GO:0000224">
    <property type="term" value="F:peptide-N4-(N-acetyl-beta-glucosaminyl)asparagine amidase activity"/>
    <property type="evidence" value="ECO:0007669"/>
    <property type="project" value="TreeGrafter"/>
</dbReference>
<accession>A0A415GPL8</accession>
<organism evidence="7 8">
    <name type="scientific">Leyella stercorea</name>
    <dbReference type="NCBI Taxonomy" id="363265"/>
    <lineage>
        <taxon>Bacteria</taxon>
        <taxon>Pseudomonadati</taxon>
        <taxon>Bacteroidota</taxon>
        <taxon>Bacteroidia</taxon>
        <taxon>Bacteroidales</taxon>
        <taxon>Prevotellaceae</taxon>
        <taxon>Leyella</taxon>
    </lineage>
</organism>
<keyword evidence="3" id="KW-0106">Calcium</keyword>
<dbReference type="Gene3D" id="1.20.1050.60">
    <property type="entry name" value="alpha-1,2-mannosidase"/>
    <property type="match status" value="1"/>
</dbReference>
<dbReference type="Gene3D" id="2.70.98.10">
    <property type="match status" value="1"/>
</dbReference>
<keyword evidence="8" id="KW-1185">Reference proteome</keyword>
<keyword evidence="4" id="KW-0732">Signal</keyword>
<dbReference type="PANTHER" id="PTHR12143:SF39">
    <property type="entry name" value="SECRETED PROTEIN"/>
    <property type="match status" value="1"/>
</dbReference>
<protein>
    <submittedName>
        <fullName evidence="7">Glycoside hydrolase family 92 protein</fullName>
    </submittedName>
</protein>
<dbReference type="SUPFAM" id="SSF48208">
    <property type="entry name" value="Six-hairpin glycosidases"/>
    <property type="match status" value="1"/>
</dbReference>
<dbReference type="InterPro" id="IPR012939">
    <property type="entry name" value="Glyco_hydro_92"/>
</dbReference>
<dbReference type="EMBL" id="QRNO01000012">
    <property type="protein sequence ID" value="RHK51802.1"/>
    <property type="molecule type" value="Genomic_DNA"/>
</dbReference>
<sequence>MRTNYLSRLLSVAALVVCFSATAVAATMQNLTQYVNQYVGTGGHGHTFMGANVPFGLVQLGPTEPTRGWDWCSGYYYDDDELIGFGHMHLSGTGIGCLGDVAFLPVKDFKQTSARFTHDAEKVHPGYYSLQLTDPNVLVELTATERCGFHRYTFKDGAKAQLALDLSQCIGWDKLNDCLLTQESATRLTGFRRSNGWAADRRIYFSIDFSQPVTVHRLDSMERVVVSVADNTKPLLVKVALSPVSIDKAKLNMQAEMAGWDFDATVKAADDAWNRELARIQIQTNDQTKKRVFYTAMYHLMTSCSKFNDVDREYRGADGKVHKADFTNYTTLSLWDTYRAAHPLMTVAFPEMQRDFAQTFLNIYKQQGRLPVWHLMGSETDCMVGNPGAIVLADLTMKGFVEDKELALEALKATQMKDIRSLGLLKEHGYIPWNLEPENETVAKALEYCAADDGVAKVAKLLGKSDDYNYFFNRSRSYKKYYDPETRFMRAVGTDGKFRLPFNPFFAEHRTNDYTEGNAWQYTFLVPHDVKGLINLFGSDKAFMSKLDSLFFVEGWAGDNASPDMSGMTGQYAHGNEPSHHVIYMYNYAGRPDKAAPLLRKMLNEMYLDQPDGLSGNEDVGQMSAWYILSSVGLYQVDPVGGRFVIGSPLFDKATVNVGAGKTFTVVAKNNSDRNIYVQSARLNGKALKNSYIEFNDIRHGGTLELVMGPKPSKWGAAPACRP</sequence>
<evidence type="ECO:0000256" key="4">
    <source>
        <dbReference type="SAM" id="SignalP"/>
    </source>
</evidence>
<evidence type="ECO:0000313" key="7">
    <source>
        <dbReference type="EMBL" id="RHK51802.1"/>
    </source>
</evidence>
<dbReference type="Pfam" id="PF07971">
    <property type="entry name" value="Glyco_hydro_92"/>
    <property type="match status" value="1"/>
</dbReference>
<dbReference type="GO" id="GO:0006516">
    <property type="term" value="P:glycoprotein catabolic process"/>
    <property type="evidence" value="ECO:0007669"/>
    <property type="project" value="TreeGrafter"/>
</dbReference>
<dbReference type="GO" id="GO:0005975">
    <property type="term" value="P:carbohydrate metabolic process"/>
    <property type="evidence" value="ECO:0007669"/>
    <property type="project" value="InterPro"/>
</dbReference>
<dbReference type="InterPro" id="IPR014718">
    <property type="entry name" value="GH-type_carb-bd"/>
</dbReference>
<name>A0A415GPL8_9BACT</name>
<feature type="signal peptide" evidence="4">
    <location>
        <begin position="1"/>
        <end position="25"/>
    </location>
</feature>
<reference evidence="7 8" key="1">
    <citation type="submission" date="2018-08" db="EMBL/GenBank/DDBJ databases">
        <title>A genome reference for cultivated species of the human gut microbiota.</title>
        <authorList>
            <person name="Zou Y."/>
            <person name="Xue W."/>
            <person name="Luo G."/>
        </authorList>
    </citation>
    <scope>NUCLEOTIDE SEQUENCE [LARGE SCALE GENOMIC DNA]</scope>
    <source>
        <strain evidence="7 8">AF42-9</strain>
    </source>
</reference>